<dbReference type="AlphaFoldDB" id="A0A1M5S4A3"/>
<feature type="domain" description="Response regulatory" evidence="4">
    <location>
        <begin position="3"/>
        <end position="114"/>
    </location>
</feature>
<organism evidence="5 6">
    <name type="scientific">Thermosyntropha lipolytica DSM 11003</name>
    <dbReference type="NCBI Taxonomy" id="1123382"/>
    <lineage>
        <taxon>Bacteria</taxon>
        <taxon>Bacillati</taxon>
        <taxon>Bacillota</taxon>
        <taxon>Clostridia</taxon>
        <taxon>Eubacteriales</taxon>
        <taxon>Syntrophomonadaceae</taxon>
        <taxon>Thermosyntropha</taxon>
    </lineage>
</organism>
<dbReference type="RefSeq" id="WP_073093553.1">
    <property type="nucleotide sequence ID" value="NZ_FQWY01000067.1"/>
</dbReference>
<evidence type="ECO:0000256" key="2">
    <source>
        <dbReference type="ARBA" id="ARBA00024867"/>
    </source>
</evidence>
<name>A0A1M5S4A3_9FIRM</name>
<dbReference type="Proteomes" id="UP000242329">
    <property type="component" value="Unassembled WGS sequence"/>
</dbReference>
<dbReference type="EMBL" id="FQWY01000067">
    <property type="protein sequence ID" value="SHH33118.1"/>
    <property type="molecule type" value="Genomic_DNA"/>
</dbReference>
<dbReference type="OrthoDB" id="1953833at2"/>
<gene>
    <name evidence="5" type="ORF">SAMN02745221_02163</name>
</gene>
<dbReference type="SUPFAM" id="SSF52172">
    <property type="entry name" value="CheY-like"/>
    <property type="match status" value="1"/>
</dbReference>
<reference evidence="6" key="1">
    <citation type="submission" date="2016-11" db="EMBL/GenBank/DDBJ databases">
        <authorList>
            <person name="Varghese N."/>
            <person name="Submissions S."/>
        </authorList>
    </citation>
    <scope>NUCLEOTIDE SEQUENCE [LARGE SCALE GENOMIC DNA]</scope>
    <source>
        <strain evidence="6">DSM 11003</strain>
    </source>
</reference>
<dbReference type="STRING" id="1123382.SAMN02745221_02163"/>
<dbReference type="InterPro" id="IPR011006">
    <property type="entry name" value="CheY-like_superfamily"/>
</dbReference>
<evidence type="ECO:0000313" key="5">
    <source>
        <dbReference type="EMBL" id="SHH33118.1"/>
    </source>
</evidence>
<keyword evidence="6" id="KW-1185">Reference proteome</keyword>
<protein>
    <recommendedName>
        <fullName evidence="1">Stage 0 sporulation protein A homolog</fullName>
    </recommendedName>
</protein>
<evidence type="ECO:0000256" key="1">
    <source>
        <dbReference type="ARBA" id="ARBA00018672"/>
    </source>
</evidence>
<accession>A0A1M5S4A3</accession>
<dbReference type="Pfam" id="PF00072">
    <property type="entry name" value="Response_reg"/>
    <property type="match status" value="1"/>
</dbReference>
<dbReference type="InterPro" id="IPR001789">
    <property type="entry name" value="Sig_transdc_resp-reg_receiver"/>
</dbReference>
<dbReference type="PROSITE" id="PS50110">
    <property type="entry name" value="RESPONSE_REGULATORY"/>
    <property type="match status" value="1"/>
</dbReference>
<proteinExistence type="predicted"/>
<dbReference type="CDD" id="cd00156">
    <property type="entry name" value="REC"/>
    <property type="match status" value="1"/>
</dbReference>
<evidence type="ECO:0000313" key="6">
    <source>
        <dbReference type="Proteomes" id="UP000242329"/>
    </source>
</evidence>
<evidence type="ECO:0000256" key="3">
    <source>
        <dbReference type="PROSITE-ProRule" id="PRU00169"/>
    </source>
</evidence>
<sequence>MRKVLIINDSRLERYILKDQLTRLNYQVEAVDEYYSLQNIKNFAPEAVIVNLTMRNITGDELIKKIKEEWPEIKCYLSSCSYLYLDDYRAKGVDGVLKTPATLEELQSLLEGGKENFRFCPYCGRDLTGEGKSYFFCPFCGARL</sequence>
<comment type="caution">
    <text evidence="3">Lacks conserved residue(s) required for the propagation of feature annotation.</text>
</comment>
<dbReference type="SMART" id="SM00448">
    <property type="entry name" value="REC"/>
    <property type="match status" value="1"/>
</dbReference>
<dbReference type="Gene3D" id="3.40.50.2300">
    <property type="match status" value="1"/>
</dbReference>
<evidence type="ECO:0000259" key="4">
    <source>
        <dbReference type="PROSITE" id="PS50110"/>
    </source>
</evidence>
<comment type="function">
    <text evidence="2">May play the central regulatory role in sporulation. It may be an element of the effector pathway responsible for the activation of sporulation genes in response to nutritional stress. Spo0A may act in concert with spo0H (a sigma factor) to control the expression of some genes that are critical to the sporulation process.</text>
</comment>
<dbReference type="GO" id="GO:0000160">
    <property type="term" value="P:phosphorelay signal transduction system"/>
    <property type="evidence" value="ECO:0007669"/>
    <property type="project" value="InterPro"/>
</dbReference>